<organism evidence="1">
    <name type="scientific">marine sediment metagenome</name>
    <dbReference type="NCBI Taxonomy" id="412755"/>
    <lineage>
        <taxon>unclassified sequences</taxon>
        <taxon>metagenomes</taxon>
        <taxon>ecological metagenomes</taxon>
    </lineage>
</organism>
<protein>
    <submittedName>
        <fullName evidence="1">Uncharacterized protein</fullName>
    </submittedName>
</protein>
<dbReference type="InterPro" id="IPR036748">
    <property type="entry name" value="MTH938-like_sf"/>
</dbReference>
<reference evidence="1" key="1">
    <citation type="journal article" date="2014" name="Front. Microbiol.">
        <title>High frequency of phylogenetically diverse reductive dehalogenase-homologous genes in deep subseafloor sedimentary metagenomes.</title>
        <authorList>
            <person name="Kawai M."/>
            <person name="Futagami T."/>
            <person name="Toyoda A."/>
            <person name="Takaki Y."/>
            <person name="Nishi S."/>
            <person name="Hori S."/>
            <person name="Arai W."/>
            <person name="Tsubouchi T."/>
            <person name="Morono Y."/>
            <person name="Uchiyama I."/>
            <person name="Ito T."/>
            <person name="Fujiyama A."/>
            <person name="Inagaki F."/>
            <person name="Takami H."/>
        </authorList>
    </citation>
    <scope>NUCLEOTIDE SEQUENCE</scope>
    <source>
        <strain evidence="1">Expedition CK06-06</strain>
    </source>
</reference>
<gene>
    <name evidence="1" type="ORF">S01H1_32331</name>
</gene>
<dbReference type="Pfam" id="PF04430">
    <property type="entry name" value="DUF498"/>
    <property type="match status" value="1"/>
</dbReference>
<evidence type="ECO:0000313" key="1">
    <source>
        <dbReference type="EMBL" id="GAG02324.1"/>
    </source>
</evidence>
<dbReference type="PANTHER" id="PTHR15811:SF5">
    <property type="entry name" value="MTH938 DOMAIN-CONTAINING PROTEIN"/>
    <property type="match status" value="1"/>
</dbReference>
<dbReference type="PANTHER" id="PTHR15811">
    <property type="entry name" value="MTH938 DOMAIN-CONTAINING PROTEIN"/>
    <property type="match status" value="1"/>
</dbReference>
<dbReference type="InterPro" id="IPR007523">
    <property type="entry name" value="NDUFAF3/AAMDC"/>
</dbReference>
<comment type="caution">
    <text evidence="1">The sequence shown here is derived from an EMBL/GenBank/DDBJ whole genome shotgun (WGS) entry which is preliminary data.</text>
</comment>
<dbReference type="GO" id="GO:0005737">
    <property type="term" value="C:cytoplasm"/>
    <property type="evidence" value="ECO:0007669"/>
    <property type="project" value="TreeGrafter"/>
</dbReference>
<dbReference type="SUPFAM" id="SSF64076">
    <property type="entry name" value="MTH938-like"/>
    <property type="match status" value="1"/>
</dbReference>
<dbReference type="Gene3D" id="3.40.1230.10">
    <property type="entry name" value="MTH938-like"/>
    <property type="match status" value="1"/>
</dbReference>
<accession>X0U923</accession>
<name>X0U923_9ZZZZ</name>
<dbReference type="AlphaFoldDB" id="X0U923"/>
<dbReference type="EMBL" id="BARS01020010">
    <property type="protein sequence ID" value="GAG02324.1"/>
    <property type="molecule type" value="Genomic_DNA"/>
</dbReference>
<proteinExistence type="predicted"/>
<sequence>MIESYAFGRMDVDGRPYTSDLIIFADRINDSWWRKTGHSVCLEDIENVFKEEPEVLVIGTGFYGLVKVEEEVKSHAQSQGIILIIEKTEKAVQNFNTFASKKKTIGAFHLTC</sequence>